<organism evidence="5 6">
    <name type="scientific">Actinospica durhamensis</name>
    <dbReference type="NCBI Taxonomy" id="1508375"/>
    <lineage>
        <taxon>Bacteria</taxon>
        <taxon>Bacillati</taxon>
        <taxon>Actinomycetota</taxon>
        <taxon>Actinomycetes</taxon>
        <taxon>Catenulisporales</taxon>
        <taxon>Actinospicaceae</taxon>
        <taxon>Actinospica</taxon>
    </lineage>
</organism>
<evidence type="ECO:0000259" key="4">
    <source>
        <dbReference type="Pfam" id="PF18157"/>
    </source>
</evidence>
<evidence type="ECO:0000259" key="3">
    <source>
        <dbReference type="Pfam" id="PF13111"/>
    </source>
</evidence>
<evidence type="ECO:0000313" key="5">
    <source>
        <dbReference type="EMBL" id="MBR7833277.1"/>
    </source>
</evidence>
<dbReference type="EMBL" id="JAGSOG010000026">
    <property type="protein sequence ID" value="MBR7833277.1"/>
    <property type="molecule type" value="Genomic_DNA"/>
</dbReference>
<feature type="region of interest" description="Disordered" evidence="1">
    <location>
        <begin position="369"/>
        <end position="408"/>
    </location>
</feature>
<feature type="domain" description="pPIWI-RE module N-terminal" evidence="3">
    <location>
        <begin position="15"/>
        <end position="387"/>
    </location>
</feature>
<sequence length="934" mass="104594">MSKHDEPGKYLNALAFRATPDLVGNACVFVRDLDEATAKLWDDFDFQCKRRYGNDSAQVPYSIATTVLKVLTGGYVYFDPDKRGPFLASREPLDDRLLERVFTLTYHLASGAAIETIDLSAPPVLASRIAATPQVERRLAEHLAPTSRQQPTAPGWVFRTIGWDISRTLANRHLKISETREVKLRPDTGGGLVAIDTPWENEQGGRFALSRTALRLKTMPNIQSPILQLTSHVTRIDDSLVFASTALAVPRDEQHPILQIALNGRGGARTVNRLALEALGRLEMDYSILRAIDERSRREQKLLAEARENGERIRFARERPGQVWPVLGRNVQFPIGTGVGMHHLRKLHEHVETVFDGKAVPLVMREVAMSLPHRPTDPETVPKQELERRKQEKQETGSKESLRPRGSAFPSADSIVACIEAAGFKKLRLVCLWYRDETRLRMLKTLADTYALPTTGLDPVDGQEIELHGRSVTAVFCAAQEFLSPGRAEGRARALEAIRPVLALDEATTVVAAWCETEFPRPEHAEQEQAGYENLEELDAKHQTHAVLARLGIPTQYLLGRTDRGVVQVKKDDHPAEMALLDLYRSLGIIDDRIANALKPEKDSPRVDDLAHVGIYVRQQNRRKDEEGSPKVVITATAVVPPADPEGVWTMLGWSTAKPEWQPYRTAQTSFHARAYPEPGEKRTYRQRWDEAADDVERALRELAEELDGTGYVVTVDELAARRMWSGLQNVCQGADQASGKSKYWLPGSSLQSDQRPKAVVRVNIDDEEVPQPVSSSKVTKAGTSTDYETAQTLFRVETDFATPVWILCNVPRPFRGSGGRLGAKYTRWEAKKSVQSQVAAERRKGEMPQNWYSMTATEIYPIAFDPRISREALAIAAAKLCHQAQFWSDRSRYPVPLHAAKQMDLDHPQYRRTAQEDPTPAAEPETAEAVDDE</sequence>
<dbReference type="InterPro" id="IPR024996">
    <property type="entry name" value="RNaseH_pPIWI_RE"/>
</dbReference>
<dbReference type="AlphaFoldDB" id="A0A941IPM6"/>
<evidence type="ECO:0000313" key="6">
    <source>
        <dbReference type="Proteomes" id="UP000675781"/>
    </source>
</evidence>
<keyword evidence="6" id="KW-1185">Reference proteome</keyword>
<dbReference type="Pfam" id="PF18157">
    <property type="entry name" value="MID_pPIWI_RE"/>
    <property type="match status" value="1"/>
</dbReference>
<dbReference type="InterPro" id="IPR025085">
    <property type="entry name" value="pPIWI_RE_X"/>
</dbReference>
<dbReference type="Pfam" id="PF13032">
    <property type="entry name" value="RNaseH_pPIWI_RE"/>
    <property type="match status" value="1"/>
</dbReference>
<dbReference type="InterPro" id="IPR040496">
    <property type="entry name" value="MID_pPIWI_RE"/>
</dbReference>
<feature type="domain" description="Prokaryotic pPIWI-RE MID" evidence="4">
    <location>
        <begin position="493"/>
        <end position="593"/>
    </location>
</feature>
<gene>
    <name evidence="5" type="ORF">KDL01_08370</name>
</gene>
<dbReference type="Proteomes" id="UP000675781">
    <property type="component" value="Unassembled WGS sequence"/>
</dbReference>
<reference evidence="5" key="1">
    <citation type="submission" date="2021-04" db="EMBL/GenBank/DDBJ databases">
        <title>Genome based classification of Actinospica acidithermotolerans sp. nov., an actinobacterium isolated from an Indonesian hot spring.</title>
        <authorList>
            <person name="Kusuma A.B."/>
            <person name="Putra K.E."/>
            <person name="Nafisah S."/>
            <person name="Loh J."/>
            <person name="Nouioui I."/>
            <person name="Goodfellow M."/>
        </authorList>
    </citation>
    <scope>NUCLEOTIDE SEQUENCE</scope>
    <source>
        <strain evidence="5">CSCA 57</strain>
    </source>
</reference>
<dbReference type="Pfam" id="PF13111">
    <property type="entry name" value="pPIWI_RE_X"/>
    <property type="match status" value="1"/>
</dbReference>
<feature type="region of interest" description="Disordered" evidence="1">
    <location>
        <begin position="903"/>
        <end position="934"/>
    </location>
</feature>
<name>A0A941IPM6_9ACTN</name>
<evidence type="ECO:0000259" key="2">
    <source>
        <dbReference type="Pfam" id="PF13032"/>
    </source>
</evidence>
<feature type="compositionally biased region" description="Basic and acidic residues" evidence="1">
    <location>
        <begin position="903"/>
        <end position="916"/>
    </location>
</feature>
<evidence type="ECO:0000256" key="1">
    <source>
        <dbReference type="SAM" id="MobiDB-lite"/>
    </source>
</evidence>
<dbReference type="RefSeq" id="WP_212527799.1">
    <property type="nucleotide sequence ID" value="NZ_JAGSOG010000026.1"/>
</dbReference>
<protein>
    <submittedName>
        <fullName evidence="5">DUF3893 domain-containing protein</fullName>
    </submittedName>
</protein>
<proteinExistence type="predicted"/>
<accession>A0A941IPM6</accession>
<comment type="caution">
    <text evidence="5">The sequence shown here is derived from an EMBL/GenBank/DDBJ whole genome shotgun (WGS) entry which is preliminary data.</text>
</comment>
<feature type="domain" description="pPIWI-RE RNaseH" evidence="2">
    <location>
        <begin position="612"/>
        <end position="910"/>
    </location>
</feature>
<feature type="compositionally biased region" description="Basic and acidic residues" evidence="1">
    <location>
        <begin position="374"/>
        <end position="403"/>
    </location>
</feature>